<dbReference type="InterPro" id="IPR036188">
    <property type="entry name" value="FAD/NAD-bd_sf"/>
</dbReference>
<evidence type="ECO:0000313" key="3">
    <source>
        <dbReference type="Proteomes" id="UP000184073"/>
    </source>
</evidence>
<dbReference type="AlphaFoldDB" id="A0A1L9PK13"/>
<dbReference type="Gene3D" id="3.30.9.10">
    <property type="entry name" value="D-Amino Acid Oxidase, subunit A, domain 2"/>
    <property type="match status" value="1"/>
</dbReference>
<name>A0A1L9PK13_ASPVE</name>
<dbReference type="RefSeq" id="XP_040667585.1">
    <property type="nucleotide sequence ID" value="XM_040815778.1"/>
</dbReference>
<dbReference type="Gene3D" id="3.50.50.60">
    <property type="entry name" value="FAD/NAD(P)-binding domain"/>
    <property type="match status" value="1"/>
</dbReference>
<dbReference type="GeneID" id="63731289"/>
<organism evidence="2 3">
    <name type="scientific">Aspergillus versicolor CBS 583.65</name>
    <dbReference type="NCBI Taxonomy" id="1036611"/>
    <lineage>
        <taxon>Eukaryota</taxon>
        <taxon>Fungi</taxon>
        <taxon>Dikarya</taxon>
        <taxon>Ascomycota</taxon>
        <taxon>Pezizomycotina</taxon>
        <taxon>Eurotiomycetes</taxon>
        <taxon>Eurotiomycetidae</taxon>
        <taxon>Eurotiales</taxon>
        <taxon>Aspergillaceae</taxon>
        <taxon>Aspergillus</taxon>
        <taxon>Aspergillus subgen. Nidulantes</taxon>
    </lineage>
</organism>
<dbReference type="EMBL" id="KV878128">
    <property type="protein sequence ID" value="OJJ01823.1"/>
    <property type="molecule type" value="Genomic_DNA"/>
</dbReference>
<protein>
    <recommendedName>
        <fullName evidence="1">FAD dependent oxidoreductase domain-containing protein</fullName>
    </recommendedName>
</protein>
<dbReference type="SUPFAM" id="SSF51905">
    <property type="entry name" value="FAD/NAD(P)-binding domain"/>
    <property type="match status" value="1"/>
</dbReference>
<dbReference type="GO" id="GO:0005737">
    <property type="term" value="C:cytoplasm"/>
    <property type="evidence" value="ECO:0007669"/>
    <property type="project" value="TreeGrafter"/>
</dbReference>
<evidence type="ECO:0000313" key="2">
    <source>
        <dbReference type="EMBL" id="OJJ01823.1"/>
    </source>
</evidence>
<dbReference type="InterPro" id="IPR006076">
    <property type="entry name" value="FAD-dep_OxRdtase"/>
</dbReference>
<feature type="domain" description="FAD dependent oxidoreductase" evidence="1">
    <location>
        <begin position="49"/>
        <end position="467"/>
    </location>
</feature>
<dbReference type="Proteomes" id="UP000184073">
    <property type="component" value="Unassembled WGS sequence"/>
</dbReference>
<proteinExistence type="predicted"/>
<dbReference type="STRING" id="1036611.A0A1L9PK13"/>
<dbReference type="VEuPathDB" id="FungiDB:ASPVEDRAFT_651816"/>
<dbReference type="PANTHER" id="PTHR13847:SF213">
    <property type="entry name" value="DEPENDENT OXIDOREDUCTASE, PUTATIVE-RELATED"/>
    <property type="match status" value="1"/>
</dbReference>
<dbReference type="OrthoDB" id="4491262at2759"/>
<dbReference type="Pfam" id="PF01266">
    <property type="entry name" value="DAO"/>
    <property type="match status" value="1"/>
</dbReference>
<reference evidence="3" key="1">
    <citation type="journal article" date="2017" name="Genome Biol.">
        <title>Comparative genomics reveals high biological diversity and specific adaptations in the industrially and medically important fungal genus Aspergillus.</title>
        <authorList>
            <person name="de Vries R.P."/>
            <person name="Riley R."/>
            <person name="Wiebenga A."/>
            <person name="Aguilar-Osorio G."/>
            <person name="Amillis S."/>
            <person name="Uchima C.A."/>
            <person name="Anderluh G."/>
            <person name="Asadollahi M."/>
            <person name="Askin M."/>
            <person name="Barry K."/>
            <person name="Battaglia E."/>
            <person name="Bayram O."/>
            <person name="Benocci T."/>
            <person name="Braus-Stromeyer S.A."/>
            <person name="Caldana C."/>
            <person name="Canovas D."/>
            <person name="Cerqueira G.C."/>
            <person name="Chen F."/>
            <person name="Chen W."/>
            <person name="Choi C."/>
            <person name="Clum A."/>
            <person name="Dos Santos R.A."/>
            <person name="Damasio A.R."/>
            <person name="Diallinas G."/>
            <person name="Emri T."/>
            <person name="Fekete E."/>
            <person name="Flipphi M."/>
            <person name="Freyberg S."/>
            <person name="Gallo A."/>
            <person name="Gournas C."/>
            <person name="Habgood R."/>
            <person name="Hainaut M."/>
            <person name="Harispe M.L."/>
            <person name="Henrissat B."/>
            <person name="Hilden K.S."/>
            <person name="Hope R."/>
            <person name="Hossain A."/>
            <person name="Karabika E."/>
            <person name="Karaffa L."/>
            <person name="Karanyi Z."/>
            <person name="Krasevec N."/>
            <person name="Kuo A."/>
            <person name="Kusch H."/>
            <person name="LaButti K."/>
            <person name="Lagendijk E.L."/>
            <person name="Lapidus A."/>
            <person name="Levasseur A."/>
            <person name="Lindquist E."/>
            <person name="Lipzen A."/>
            <person name="Logrieco A.F."/>
            <person name="MacCabe A."/>
            <person name="Maekelae M.R."/>
            <person name="Malavazi I."/>
            <person name="Melin P."/>
            <person name="Meyer V."/>
            <person name="Mielnichuk N."/>
            <person name="Miskei M."/>
            <person name="Molnar A.P."/>
            <person name="Mule G."/>
            <person name="Ngan C.Y."/>
            <person name="Orejas M."/>
            <person name="Orosz E."/>
            <person name="Ouedraogo J.P."/>
            <person name="Overkamp K.M."/>
            <person name="Park H.-S."/>
            <person name="Perrone G."/>
            <person name="Piumi F."/>
            <person name="Punt P.J."/>
            <person name="Ram A.F."/>
            <person name="Ramon A."/>
            <person name="Rauscher S."/>
            <person name="Record E."/>
            <person name="Riano-Pachon D.M."/>
            <person name="Robert V."/>
            <person name="Roehrig J."/>
            <person name="Ruller R."/>
            <person name="Salamov A."/>
            <person name="Salih N.S."/>
            <person name="Samson R.A."/>
            <person name="Sandor E."/>
            <person name="Sanguinetti M."/>
            <person name="Schuetze T."/>
            <person name="Sepcic K."/>
            <person name="Shelest E."/>
            <person name="Sherlock G."/>
            <person name="Sophianopoulou V."/>
            <person name="Squina F.M."/>
            <person name="Sun H."/>
            <person name="Susca A."/>
            <person name="Todd R.B."/>
            <person name="Tsang A."/>
            <person name="Unkles S.E."/>
            <person name="van de Wiele N."/>
            <person name="van Rossen-Uffink D."/>
            <person name="Oliveira J.V."/>
            <person name="Vesth T.C."/>
            <person name="Visser J."/>
            <person name="Yu J.-H."/>
            <person name="Zhou M."/>
            <person name="Andersen M.R."/>
            <person name="Archer D.B."/>
            <person name="Baker S.E."/>
            <person name="Benoit I."/>
            <person name="Brakhage A.A."/>
            <person name="Braus G.H."/>
            <person name="Fischer R."/>
            <person name="Frisvad J.C."/>
            <person name="Goldman G.H."/>
            <person name="Houbraken J."/>
            <person name="Oakley B."/>
            <person name="Pocsi I."/>
            <person name="Scazzocchio C."/>
            <person name="Seiboth B."/>
            <person name="vanKuyk P.A."/>
            <person name="Wortman J."/>
            <person name="Dyer P.S."/>
            <person name="Grigoriev I.V."/>
        </authorList>
    </citation>
    <scope>NUCLEOTIDE SEQUENCE [LARGE SCALE GENOMIC DNA]</scope>
    <source>
        <strain evidence="3">CBS 583.65</strain>
    </source>
</reference>
<accession>A0A1L9PK13</accession>
<gene>
    <name evidence="2" type="ORF">ASPVEDRAFT_651816</name>
</gene>
<evidence type="ECO:0000259" key="1">
    <source>
        <dbReference type="Pfam" id="PF01266"/>
    </source>
</evidence>
<sequence>MFSRKYKSVREWTHEKRNRFTELACKDPMFPTPGPGKRLDADGVPEVNYAVIGAGITGCSVAHTMLRHEFFQNDTIMVLEASDRTGGAAGISHAQVAPATAIDWGELVRRVGVRSANQAVVFSHRNLARLGELCAGLSAEDRKKVQFRRVKMVTNFANREPKNLYRRWDPAFRRMFTHLGNRFTEKDAGAAGTEYRFRIKSTSGAVEGPGATLNVGELVNALFNEMLREHDGRISVRTNTAVRKIKYRTDNPSLPWLLHTNCGLVRASSVIYCCNGRAAHLNHQLLGKLFPVNHPMSVEGLTPCPPDDSGTYSWRLIQRPTVDYCTGTFKPGQYSVVQDGRSLTYQVSGGPQTVASLFPMSGEDALQLSKNDHRERLHRLFRQPVERLEDWLDLGSSSADEPCDGTYRLSTLGLSSRCVGYTADALPLVGVIPVLNNHTRQNRQWVAAGCNGQGLDKCWLMGEYLVAMIAGEFVDNRLPDCYQITQARLSAMDPQNYLNRLLQVDTYEDRTPINTYLAPN</sequence>
<dbReference type="PANTHER" id="PTHR13847">
    <property type="entry name" value="SARCOSINE DEHYDROGENASE-RELATED"/>
    <property type="match status" value="1"/>
</dbReference>
<keyword evidence="3" id="KW-1185">Reference proteome</keyword>